<comment type="caution">
    <text evidence="12">The sequence shown here is derived from an EMBL/GenBank/DDBJ whole genome shotgun (WGS) entry which is preliminary data.</text>
</comment>
<dbReference type="InterPro" id="IPR004358">
    <property type="entry name" value="Sig_transdc_His_kin-like_C"/>
</dbReference>
<dbReference type="EMBL" id="JAARLZ010000001">
    <property type="protein sequence ID" value="NII04822.1"/>
    <property type="molecule type" value="Genomic_DNA"/>
</dbReference>
<dbReference type="PROSITE" id="PS50109">
    <property type="entry name" value="HIS_KIN"/>
    <property type="match status" value="1"/>
</dbReference>
<dbReference type="GO" id="GO:0005524">
    <property type="term" value="F:ATP binding"/>
    <property type="evidence" value="ECO:0007669"/>
    <property type="project" value="UniProtKB-KW"/>
</dbReference>
<name>A0A7X5ZGJ9_9GAMM</name>
<evidence type="ECO:0000256" key="6">
    <source>
        <dbReference type="ARBA" id="ARBA00022777"/>
    </source>
</evidence>
<keyword evidence="8" id="KW-0902">Two-component regulatory system</keyword>
<keyword evidence="6 12" id="KW-0418">Kinase</keyword>
<keyword evidence="13" id="KW-1185">Reference proteome</keyword>
<keyword evidence="9" id="KW-1133">Transmembrane helix</keyword>
<keyword evidence="3" id="KW-0597">Phosphoprotein</keyword>
<dbReference type="InterPro" id="IPR005467">
    <property type="entry name" value="His_kinase_dom"/>
</dbReference>
<keyword evidence="7" id="KW-0067">ATP-binding</keyword>
<dbReference type="InterPro" id="IPR036890">
    <property type="entry name" value="HATPase_C_sf"/>
</dbReference>
<dbReference type="Proteomes" id="UP000490980">
    <property type="component" value="Unassembled WGS sequence"/>
</dbReference>
<evidence type="ECO:0000256" key="9">
    <source>
        <dbReference type="SAM" id="Phobius"/>
    </source>
</evidence>
<dbReference type="SUPFAM" id="SSF55785">
    <property type="entry name" value="PYP-like sensor domain (PAS domain)"/>
    <property type="match status" value="1"/>
</dbReference>
<keyword evidence="5" id="KW-0547">Nucleotide-binding</keyword>
<feature type="transmembrane region" description="Helical" evidence="9">
    <location>
        <begin position="24"/>
        <end position="42"/>
    </location>
</feature>
<sequence>MPDSTGVATASAMHPRLLRRRAKVWAGCFAAPLAVTGFLLALCDELSFATRLGLLITGLSGSLLVGRLLGGRLLSSLATAFDLLASLREGDYGLRGHVRWRRDPLQVLVADINALSDELRQGRRKRTEASRFLGKTLVALNSAVFVIDDAGALRLINPAARRLLRAERTAVVGRDAAELGLGPVLAAADDTIVNHQFPAGKGRWAVRRASWYSDGRGHTLVMLHDLSAALSEEERRAWQRLIRVLSHELNNSLTPIGSLAGSLAVLLEKESAEMARQPLLDGLDAIGRRAAALARFLSGYGRLARLPPQQRTRFRLDELLHRVVRLEHRLGIDIAGSRPVTIEGDEDQLGQVFVNLLRNAVEATLARVAEGRVWVDWQVDVDDVLVTIDDEGVGLPASDCLFVPFFTTKPEGSGIGLSLSRLIIEAHGGTVELRSRHGAPGAQALIRLPYGMAS</sequence>
<comment type="catalytic activity">
    <reaction evidence="1">
        <text>ATP + protein L-histidine = ADP + protein N-phospho-L-histidine.</text>
        <dbReference type="EC" id="2.7.13.3"/>
    </reaction>
</comment>
<evidence type="ECO:0000256" key="4">
    <source>
        <dbReference type="ARBA" id="ARBA00022679"/>
    </source>
</evidence>
<dbReference type="InterPro" id="IPR003661">
    <property type="entry name" value="HisK_dim/P_dom"/>
</dbReference>
<protein>
    <recommendedName>
        <fullName evidence="2">histidine kinase</fullName>
        <ecNumber evidence="2">2.7.13.3</ecNumber>
    </recommendedName>
</protein>
<evidence type="ECO:0000313" key="12">
    <source>
        <dbReference type="EMBL" id="NII04822.1"/>
    </source>
</evidence>
<gene>
    <name evidence="12" type="ORF">HBF25_00320</name>
</gene>
<dbReference type="PANTHER" id="PTHR43065">
    <property type="entry name" value="SENSOR HISTIDINE KINASE"/>
    <property type="match status" value="1"/>
</dbReference>
<dbReference type="InterPro" id="IPR035965">
    <property type="entry name" value="PAS-like_dom_sf"/>
</dbReference>
<dbReference type="Gene3D" id="3.30.450.20">
    <property type="entry name" value="PAS domain"/>
    <property type="match status" value="1"/>
</dbReference>
<evidence type="ECO:0000259" key="11">
    <source>
        <dbReference type="PROSITE" id="PS50112"/>
    </source>
</evidence>
<keyword evidence="9" id="KW-0812">Transmembrane</keyword>
<evidence type="ECO:0000256" key="8">
    <source>
        <dbReference type="ARBA" id="ARBA00023012"/>
    </source>
</evidence>
<dbReference type="SMART" id="SM00387">
    <property type="entry name" value="HATPase_c"/>
    <property type="match status" value="1"/>
</dbReference>
<proteinExistence type="predicted"/>
<dbReference type="RefSeq" id="WP_166945475.1">
    <property type="nucleotide sequence ID" value="NZ_JAARLZ010000001.1"/>
</dbReference>
<evidence type="ECO:0000259" key="10">
    <source>
        <dbReference type="PROSITE" id="PS50109"/>
    </source>
</evidence>
<accession>A0A7X5ZGJ9</accession>
<dbReference type="SUPFAM" id="SSF55874">
    <property type="entry name" value="ATPase domain of HSP90 chaperone/DNA topoisomerase II/histidine kinase"/>
    <property type="match status" value="1"/>
</dbReference>
<dbReference type="PROSITE" id="PS50112">
    <property type="entry name" value="PAS"/>
    <property type="match status" value="1"/>
</dbReference>
<dbReference type="InterPro" id="IPR003594">
    <property type="entry name" value="HATPase_dom"/>
</dbReference>
<dbReference type="CDD" id="cd00082">
    <property type="entry name" value="HisKA"/>
    <property type="match status" value="1"/>
</dbReference>
<feature type="domain" description="Histidine kinase" evidence="10">
    <location>
        <begin position="244"/>
        <end position="452"/>
    </location>
</feature>
<dbReference type="Gene3D" id="3.30.565.10">
    <property type="entry name" value="Histidine kinase-like ATPase, C-terminal domain"/>
    <property type="match status" value="1"/>
</dbReference>
<dbReference type="EC" id="2.7.13.3" evidence="2"/>
<keyword evidence="4" id="KW-0808">Transferase</keyword>
<evidence type="ECO:0000256" key="7">
    <source>
        <dbReference type="ARBA" id="ARBA00022840"/>
    </source>
</evidence>
<dbReference type="AlphaFoldDB" id="A0A7X5ZGJ9"/>
<reference evidence="12 13" key="1">
    <citation type="submission" date="2020-03" db="EMBL/GenBank/DDBJ databases">
        <authorList>
            <person name="Lai Q."/>
        </authorList>
    </citation>
    <scope>NUCLEOTIDE SEQUENCE [LARGE SCALE GENOMIC DNA]</scope>
    <source>
        <strain evidence="12 13">CCUG 25036</strain>
    </source>
</reference>
<feature type="domain" description="PAS" evidence="11">
    <location>
        <begin position="129"/>
        <end position="174"/>
    </location>
</feature>
<dbReference type="InterPro" id="IPR000014">
    <property type="entry name" value="PAS"/>
</dbReference>
<evidence type="ECO:0000256" key="1">
    <source>
        <dbReference type="ARBA" id="ARBA00000085"/>
    </source>
</evidence>
<dbReference type="PANTHER" id="PTHR43065:SF46">
    <property type="entry name" value="C4-DICARBOXYLATE TRANSPORT SENSOR PROTEIN DCTB"/>
    <property type="match status" value="1"/>
</dbReference>
<organism evidence="12 13">
    <name type="scientific">Luteibacter anthropi</name>
    <dbReference type="NCBI Taxonomy" id="564369"/>
    <lineage>
        <taxon>Bacteria</taxon>
        <taxon>Pseudomonadati</taxon>
        <taxon>Pseudomonadota</taxon>
        <taxon>Gammaproteobacteria</taxon>
        <taxon>Lysobacterales</taxon>
        <taxon>Rhodanobacteraceae</taxon>
        <taxon>Luteibacter</taxon>
    </lineage>
</organism>
<evidence type="ECO:0000256" key="2">
    <source>
        <dbReference type="ARBA" id="ARBA00012438"/>
    </source>
</evidence>
<evidence type="ECO:0000256" key="5">
    <source>
        <dbReference type="ARBA" id="ARBA00022741"/>
    </source>
</evidence>
<keyword evidence="9" id="KW-0472">Membrane</keyword>
<evidence type="ECO:0000256" key="3">
    <source>
        <dbReference type="ARBA" id="ARBA00022553"/>
    </source>
</evidence>
<dbReference type="GO" id="GO:0000155">
    <property type="term" value="F:phosphorelay sensor kinase activity"/>
    <property type="evidence" value="ECO:0007669"/>
    <property type="project" value="InterPro"/>
</dbReference>
<dbReference type="PRINTS" id="PR00344">
    <property type="entry name" value="BCTRLSENSOR"/>
</dbReference>
<dbReference type="Pfam" id="PF02518">
    <property type="entry name" value="HATPase_c"/>
    <property type="match status" value="1"/>
</dbReference>
<evidence type="ECO:0000313" key="13">
    <source>
        <dbReference type="Proteomes" id="UP000490980"/>
    </source>
</evidence>